<evidence type="ECO:0000313" key="5">
    <source>
        <dbReference type="EMBL" id="SDL56226.1"/>
    </source>
</evidence>
<evidence type="ECO:0000313" key="6">
    <source>
        <dbReference type="Proteomes" id="UP000198901"/>
    </source>
</evidence>
<dbReference type="EMBL" id="FNGS01000002">
    <property type="protein sequence ID" value="SDL56226.1"/>
    <property type="molecule type" value="Genomic_DNA"/>
</dbReference>
<dbReference type="GO" id="GO:0016787">
    <property type="term" value="F:hydrolase activity"/>
    <property type="evidence" value="ECO:0007669"/>
    <property type="project" value="UniProtKB-KW"/>
</dbReference>
<keyword evidence="2 3" id="KW-0378">Hydrolase</keyword>
<dbReference type="SUPFAM" id="SSF53474">
    <property type="entry name" value="alpha/beta-Hydrolases"/>
    <property type="match status" value="1"/>
</dbReference>
<organism evidence="5 6">
    <name type="scientific">Siphonobacter aquaeclarae</name>
    <dbReference type="NCBI Taxonomy" id="563176"/>
    <lineage>
        <taxon>Bacteria</taxon>
        <taxon>Pseudomonadati</taxon>
        <taxon>Bacteroidota</taxon>
        <taxon>Cytophagia</taxon>
        <taxon>Cytophagales</taxon>
        <taxon>Cytophagaceae</taxon>
        <taxon>Siphonobacter</taxon>
    </lineage>
</organism>
<gene>
    <name evidence="5" type="ORF">SAMN04488090_1231</name>
</gene>
<dbReference type="Gene3D" id="3.40.50.1820">
    <property type="entry name" value="alpha/beta hydrolase"/>
    <property type="match status" value="1"/>
</dbReference>
<dbReference type="InterPro" id="IPR029058">
    <property type="entry name" value="AB_hydrolase_fold"/>
</dbReference>
<dbReference type="PROSITE" id="PS00122">
    <property type="entry name" value="CARBOXYLESTERASE_B_1"/>
    <property type="match status" value="1"/>
</dbReference>
<dbReference type="EC" id="3.1.1.-" evidence="3"/>
<comment type="similarity">
    <text evidence="1 3">Belongs to the type-B carboxylesterase/lipase family.</text>
</comment>
<dbReference type="AlphaFoldDB" id="A0A1G9L353"/>
<name>A0A1G9L353_9BACT</name>
<feature type="domain" description="Carboxylesterase type B" evidence="4">
    <location>
        <begin position="17"/>
        <end position="482"/>
    </location>
</feature>
<dbReference type="RefSeq" id="WP_093199126.1">
    <property type="nucleotide sequence ID" value="NZ_FNGS01000002.1"/>
</dbReference>
<proteinExistence type="inferred from homology"/>
<dbReference type="PANTHER" id="PTHR11559">
    <property type="entry name" value="CARBOXYLESTERASE"/>
    <property type="match status" value="1"/>
</dbReference>
<keyword evidence="3" id="KW-0732">Signal</keyword>
<protein>
    <recommendedName>
        <fullName evidence="3">Carboxylic ester hydrolase</fullName>
        <ecNumber evidence="3">3.1.1.-</ecNumber>
    </recommendedName>
</protein>
<dbReference type="InterPro" id="IPR050309">
    <property type="entry name" value="Type-B_Carboxylest/Lipase"/>
</dbReference>
<dbReference type="Proteomes" id="UP000198901">
    <property type="component" value="Unassembled WGS sequence"/>
</dbReference>
<dbReference type="OrthoDB" id="9775851at2"/>
<accession>A0A1G9L353</accession>
<evidence type="ECO:0000256" key="3">
    <source>
        <dbReference type="RuleBase" id="RU361235"/>
    </source>
</evidence>
<evidence type="ECO:0000259" key="4">
    <source>
        <dbReference type="Pfam" id="PF00135"/>
    </source>
</evidence>
<feature type="chain" id="PRO_5011331702" description="Carboxylic ester hydrolase" evidence="3">
    <location>
        <begin position="17"/>
        <end position="500"/>
    </location>
</feature>
<dbReference type="InterPro" id="IPR019826">
    <property type="entry name" value="Carboxylesterase_B_AS"/>
</dbReference>
<evidence type="ECO:0000256" key="2">
    <source>
        <dbReference type="ARBA" id="ARBA00022801"/>
    </source>
</evidence>
<dbReference type="Pfam" id="PF00135">
    <property type="entry name" value="COesterase"/>
    <property type="match status" value="1"/>
</dbReference>
<evidence type="ECO:0000256" key="1">
    <source>
        <dbReference type="ARBA" id="ARBA00005964"/>
    </source>
</evidence>
<keyword evidence="6" id="KW-1185">Reference proteome</keyword>
<feature type="signal peptide" evidence="3">
    <location>
        <begin position="1"/>
        <end position="16"/>
    </location>
</feature>
<dbReference type="STRING" id="563176.SAMN04488090_1231"/>
<sequence length="500" mass="54615">MKRILALLLLTSFAQAQTVVRTEGGLVSGTGAAPVVFKGIPFAAPPTGDRRWRPPQPVQLWDGVRKADRFSASPMQSAPVPFSAYTMEFLIPPDPIGEDCLYLNVWTSDVRSRKPVLVWIYGGGFTSGSGSVPIYDGTELAKRGIVVVTINYRVGVFGFLAHPELTAEEGSSGNYGMLDQLAALQWVQRNIAAFGGDPARVTIAGQSAGSFSVSTLMASPLAKGLFRQAIGESGSLFRPAPEYLLANAEKEGQAYVASLGVSSVKALRQLPADQLLKKYRGRPRPVIDGEVLPADLPAIFSQGRQNDVTLLTGWTEGDGSLAWLSKVKTADEYQAYARTRYGAKAPAFLAVFPGNTDPEAKQSQARIFRDTLFASQDYTWAKLQVKTGSQPVYVYSFGHVPAGSPEQEELGAFHTSEVPYAFHNLNRWNRPWTPKDRQMEEMMSAYWVNFVKTGNPNGKGLPVWPAFQTGKEEVLDIGKDVRHGPAKIKNELELLDSLKK</sequence>
<dbReference type="InterPro" id="IPR002018">
    <property type="entry name" value="CarbesteraseB"/>
</dbReference>
<reference evidence="5 6" key="1">
    <citation type="submission" date="2016-10" db="EMBL/GenBank/DDBJ databases">
        <authorList>
            <person name="de Groot N.N."/>
        </authorList>
    </citation>
    <scope>NUCLEOTIDE SEQUENCE [LARGE SCALE GENOMIC DNA]</scope>
    <source>
        <strain evidence="5 6">DSM 21668</strain>
    </source>
</reference>